<keyword evidence="2" id="KW-0378">Hydrolase</keyword>
<dbReference type="GO" id="GO:0003677">
    <property type="term" value="F:DNA binding"/>
    <property type="evidence" value="ECO:0007669"/>
    <property type="project" value="InterPro"/>
</dbReference>
<dbReference type="Pfam" id="PF13538">
    <property type="entry name" value="UvrD_C_2"/>
    <property type="match status" value="1"/>
</dbReference>
<feature type="domain" description="UvrD-like helicase C-terminal" evidence="7">
    <location>
        <begin position="617"/>
        <end position="666"/>
    </location>
</feature>
<dbReference type="Proteomes" id="UP000030012">
    <property type="component" value="Unassembled WGS sequence"/>
</dbReference>
<evidence type="ECO:0000256" key="1">
    <source>
        <dbReference type="ARBA" id="ARBA00022741"/>
    </source>
</evidence>
<evidence type="ECO:0000313" key="8">
    <source>
        <dbReference type="EMBL" id="KGM94525.1"/>
    </source>
</evidence>
<evidence type="ECO:0000256" key="2">
    <source>
        <dbReference type="ARBA" id="ARBA00022801"/>
    </source>
</evidence>
<evidence type="ECO:0000256" key="5">
    <source>
        <dbReference type="SAM" id="Coils"/>
    </source>
</evidence>
<name>A0A0A0I493_CLONO</name>
<dbReference type="InterPro" id="IPR027785">
    <property type="entry name" value="UvrD-like_helicase_C"/>
</dbReference>
<dbReference type="GO" id="GO:0043138">
    <property type="term" value="F:3'-5' DNA helicase activity"/>
    <property type="evidence" value="ECO:0007669"/>
    <property type="project" value="TreeGrafter"/>
</dbReference>
<dbReference type="PANTHER" id="PTHR11070">
    <property type="entry name" value="UVRD / RECB / PCRA DNA HELICASE FAMILY MEMBER"/>
    <property type="match status" value="1"/>
</dbReference>
<organism evidence="8 9">
    <name type="scientific">Clostridium novyi A str. 4552</name>
    <dbReference type="NCBI Taxonomy" id="1444289"/>
    <lineage>
        <taxon>Bacteria</taxon>
        <taxon>Bacillati</taxon>
        <taxon>Bacillota</taxon>
        <taxon>Clostridia</taxon>
        <taxon>Eubacteriales</taxon>
        <taxon>Clostridiaceae</taxon>
        <taxon>Clostridium</taxon>
    </lineage>
</organism>
<feature type="domain" description="UvrD-like helicase ATP-binding" evidence="6">
    <location>
        <begin position="245"/>
        <end position="492"/>
    </location>
</feature>
<dbReference type="AlphaFoldDB" id="A0A0A0I493"/>
<dbReference type="RefSeq" id="WP_039256168.1">
    <property type="nucleotide sequence ID" value="NZ_JENJ01000071.1"/>
</dbReference>
<dbReference type="SUPFAM" id="SSF52540">
    <property type="entry name" value="P-loop containing nucleoside triphosphate hydrolases"/>
    <property type="match status" value="1"/>
</dbReference>
<sequence>MYYLKCWTNCINNLYKLCKETLMEIDMLNEKYSELNIKILDVRNNIKYLDLEEKQYELDTLQYLRKKHDKLESKINEKKSFNKNPYFCKIKLSNYDKIFYISKDFSNIDKYIYNFTSPIAKLRFRKINESVYINNIIYKIEEIEFYTISDSKLNLLEHKDSKQYFKYDGTKVTNLDPEETNIINLDKPTHCHNTNLSKSNKYSPITTSTINSVLKNLFSQFQPRYNSELKDSKPNNSLTSIVELMQEEQDTVMRSPYEGITLICGSAGSGKTNIALHRIRYLINEFPNEFNKYNIGIFCFNVSLKNYLMNLITELNLYESNVFSYDEWIRKILISSTNIKSIDYCKEDDSIKYFKTNKIMVNIINEFLEVNKNNPYSSINNITYNKKNKYFNINGIKILNELYQFDKFNKYCDKHTIHISYVDNPISSSESYILGYILSRICKNVFLKNFDLFDHIVIDEAQDFSPIQIQLLFNITKNSMTMAGDITQKIFNIGLSSWQDIGLPLNNIYTLKVTHRASFETILFANSILNNSNDNCKAISVGKHGPKPVVVKSNNYNEALCKTLQQIKDIQFKNPNSSIAIVCPANKYIKDTNNFLLKNNIHSYIALKNKWDFNLNIAVSTYYQIKGLEFDYIIILGLNSYENMYLKNKENVLYTIITRAKEQVFINYEHKIPNLIKNIDKNLYTHY</sequence>
<dbReference type="InterPro" id="IPR027417">
    <property type="entry name" value="P-loop_NTPase"/>
</dbReference>
<dbReference type="GO" id="GO:0000725">
    <property type="term" value="P:recombinational repair"/>
    <property type="evidence" value="ECO:0007669"/>
    <property type="project" value="TreeGrafter"/>
</dbReference>
<dbReference type="GO" id="GO:0005524">
    <property type="term" value="F:ATP binding"/>
    <property type="evidence" value="ECO:0007669"/>
    <property type="project" value="UniProtKB-KW"/>
</dbReference>
<dbReference type="Pfam" id="PF00580">
    <property type="entry name" value="UvrD-helicase"/>
    <property type="match status" value="1"/>
</dbReference>
<reference evidence="8 9" key="1">
    <citation type="submission" date="2014-01" db="EMBL/GenBank/DDBJ databases">
        <title>Plasmidome dynamics in the species complex Clostridium novyi sensu lato converts strains of independent lineages into distinctly different pathogens.</title>
        <authorList>
            <person name="Skarin H."/>
            <person name="Segerman B."/>
        </authorList>
    </citation>
    <scope>NUCLEOTIDE SEQUENCE [LARGE SCALE GENOMIC DNA]</scope>
    <source>
        <strain evidence="8 9">4552</strain>
    </source>
</reference>
<evidence type="ECO:0000313" key="9">
    <source>
        <dbReference type="Proteomes" id="UP000030012"/>
    </source>
</evidence>
<keyword evidence="4" id="KW-0067">ATP-binding</keyword>
<gene>
    <name evidence="8" type="ORF">Z968_11670</name>
</gene>
<keyword evidence="1" id="KW-0547">Nucleotide-binding</keyword>
<feature type="coiled-coil region" evidence="5">
    <location>
        <begin position="18"/>
        <end position="45"/>
    </location>
</feature>
<protein>
    <submittedName>
        <fullName evidence="8">Uncharacterized protein</fullName>
    </submittedName>
</protein>
<dbReference type="GO" id="GO:0016787">
    <property type="term" value="F:hydrolase activity"/>
    <property type="evidence" value="ECO:0007669"/>
    <property type="project" value="UniProtKB-KW"/>
</dbReference>
<keyword evidence="3" id="KW-0347">Helicase</keyword>
<comment type="caution">
    <text evidence="8">The sequence shown here is derived from an EMBL/GenBank/DDBJ whole genome shotgun (WGS) entry which is preliminary data.</text>
</comment>
<accession>A0A0A0I493</accession>
<dbReference type="OrthoDB" id="9787585at2"/>
<keyword evidence="5" id="KW-0175">Coiled coil</keyword>
<evidence type="ECO:0000259" key="6">
    <source>
        <dbReference type="Pfam" id="PF00580"/>
    </source>
</evidence>
<dbReference type="Gene3D" id="3.40.50.300">
    <property type="entry name" value="P-loop containing nucleotide triphosphate hydrolases"/>
    <property type="match status" value="2"/>
</dbReference>
<evidence type="ECO:0000256" key="4">
    <source>
        <dbReference type="ARBA" id="ARBA00022840"/>
    </source>
</evidence>
<dbReference type="GO" id="GO:0005829">
    <property type="term" value="C:cytosol"/>
    <property type="evidence" value="ECO:0007669"/>
    <property type="project" value="TreeGrafter"/>
</dbReference>
<proteinExistence type="predicted"/>
<dbReference type="InterPro" id="IPR014016">
    <property type="entry name" value="UvrD-like_ATP-bd"/>
</dbReference>
<dbReference type="EMBL" id="JENJ01000071">
    <property type="protein sequence ID" value="KGM94525.1"/>
    <property type="molecule type" value="Genomic_DNA"/>
</dbReference>
<dbReference type="PANTHER" id="PTHR11070:SF17">
    <property type="entry name" value="DNA HELICASE IV"/>
    <property type="match status" value="1"/>
</dbReference>
<evidence type="ECO:0000259" key="7">
    <source>
        <dbReference type="Pfam" id="PF13538"/>
    </source>
</evidence>
<dbReference type="InterPro" id="IPR000212">
    <property type="entry name" value="DNA_helicase_UvrD/REP"/>
</dbReference>
<evidence type="ECO:0000256" key="3">
    <source>
        <dbReference type="ARBA" id="ARBA00022806"/>
    </source>
</evidence>